<comment type="catalytic activity">
    <reaction evidence="8">
        <text>apo-[ACP] + CoA = holo-[ACP] + adenosine 3',5'-bisphosphate + H(+)</text>
        <dbReference type="Rhea" id="RHEA:12068"/>
        <dbReference type="Rhea" id="RHEA-COMP:9685"/>
        <dbReference type="Rhea" id="RHEA-COMP:9690"/>
        <dbReference type="ChEBI" id="CHEBI:15378"/>
        <dbReference type="ChEBI" id="CHEBI:29999"/>
        <dbReference type="ChEBI" id="CHEBI:57287"/>
        <dbReference type="ChEBI" id="CHEBI:58343"/>
        <dbReference type="ChEBI" id="CHEBI:64479"/>
        <dbReference type="EC" id="2.7.8.7"/>
    </reaction>
</comment>
<keyword evidence="8" id="KW-0963">Cytoplasm</keyword>
<dbReference type="Gene3D" id="3.90.470.20">
    <property type="entry name" value="4'-phosphopantetheinyl transferase domain"/>
    <property type="match status" value="1"/>
</dbReference>
<dbReference type="Proteomes" id="UP000325243">
    <property type="component" value="Unassembled WGS sequence"/>
</dbReference>
<dbReference type="InterPro" id="IPR004568">
    <property type="entry name" value="Ppantetheine-prot_Trfase_dom"/>
</dbReference>
<evidence type="ECO:0000313" key="10">
    <source>
        <dbReference type="EMBL" id="TYL52867.1"/>
    </source>
</evidence>
<keyword evidence="4 8" id="KW-0276">Fatty acid metabolism</keyword>
<keyword evidence="11" id="KW-1185">Reference proteome</keyword>
<organism evidence="10 11">
    <name type="scientific">Agromyces mariniharenae</name>
    <dbReference type="NCBI Taxonomy" id="2604423"/>
    <lineage>
        <taxon>Bacteria</taxon>
        <taxon>Bacillati</taxon>
        <taxon>Actinomycetota</taxon>
        <taxon>Actinomycetes</taxon>
        <taxon>Micrococcales</taxon>
        <taxon>Microbacteriaceae</taxon>
        <taxon>Agromyces</taxon>
    </lineage>
</organism>
<dbReference type="GO" id="GO:0008897">
    <property type="term" value="F:holo-[acyl-carrier-protein] synthase activity"/>
    <property type="evidence" value="ECO:0007669"/>
    <property type="project" value="UniProtKB-UniRule"/>
</dbReference>
<evidence type="ECO:0000256" key="5">
    <source>
        <dbReference type="ARBA" id="ARBA00022842"/>
    </source>
</evidence>
<dbReference type="HAMAP" id="MF_00101">
    <property type="entry name" value="AcpS"/>
    <property type="match status" value="1"/>
</dbReference>
<comment type="similarity">
    <text evidence="8">Belongs to the P-Pant transferase superfamily. AcpS family.</text>
</comment>
<comment type="subcellular location">
    <subcellularLocation>
        <location evidence="8">Cytoplasm</location>
    </subcellularLocation>
</comment>
<keyword evidence="1 8" id="KW-0444">Lipid biosynthesis</keyword>
<name>A0A5S4V181_9MICO</name>
<proteinExistence type="inferred from homology"/>
<keyword evidence="7 8" id="KW-0275">Fatty acid biosynthesis</keyword>
<evidence type="ECO:0000256" key="4">
    <source>
        <dbReference type="ARBA" id="ARBA00022832"/>
    </source>
</evidence>
<keyword evidence="6 8" id="KW-0443">Lipid metabolism</keyword>
<dbReference type="AlphaFoldDB" id="A0A5S4V181"/>
<dbReference type="InterPro" id="IPR037143">
    <property type="entry name" value="4-PPantetheinyl_Trfase_dom_sf"/>
</dbReference>
<evidence type="ECO:0000313" key="11">
    <source>
        <dbReference type="Proteomes" id="UP000325243"/>
    </source>
</evidence>
<evidence type="ECO:0000256" key="6">
    <source>
        <dbReference type="ARBA" id="ARBA00023098"/>
    </source>
</evidence>
<dbReference type="GO" id="GO:0006633">
    <property type="term" value="P:fatty acid biosynthetic process"/>
    <property type="evidence" value="ECO:0007669"/>
    <property type="project" value="UniProtKB-UniRule"/>
</dbReference>
<accession>A0A5S4V181</accession>
<feature type="binding site" evidence="8">
    <location>
        <position position="56"/>
    </location>
    <ligand>
        <name>Mg(2+)</name>
        <dbReference type="ChEBI" id="CHEBI:18420"/>
    </ligand>
</feature>
<dbReference type="Pfam" id="PF01648">
    <property type="entry name" value="ACPS"/>
    <property type="match status" value="1"/>
</dbReference>
<evidence type="ECO:0000256" key="3">
    <source>
        <dbReference type="ARBA" id="ARBA00022723"/>
    </source>
</evidence>
<evidence type="ECO:0000256" key="2">
    <source>
        <dbReference type="ARBA" id="ARBA00022679"/>
    </source>
</evidence>
<comment type="function">
    <text evidence="8">Transfers the 4'-phosphopantetheine moiety from coenzyme A to a Ser of acyl-carrier-protein.</text>
</comment>
<dbReference type="GO" id="GO:0000287">
    <property type="term" value="F:magnesium ion binding"/>
    <property type="evidence" value="ECO:0007669"/>
    <property type="project" value="UniProtKB-UniRule"/>
</dbReference>
<evidence type="ECO:0000256" key="7">
    <source>
        <dbReference type="ARBA" id="ARBA00023160"/>
    </source>
</evidence>
<comment type="cofactor">
    <cofactor evidence="8">
        <name>Mg(2+)</name>
        <dbReference type="ChEBI" id="CHEBI:18420"/>
    </cofactor>
</comment>
<protein>
    <recommendedName>
        <fullName evidence="8">Holo-[acyl-carrier-protein] synthase</fullName>
        <shortName evidence="8">Holo-ACP synthase</shortName>
        <ecNumber evidence="8">2.7.8.7</ecNumber>
    </recommendedName>
    <alternativeName>
        <fullName evidence="8">4'-phosphopantetheinyl transferase AcpS</fullName>
    </alternativeName>
</protein>
<comment type="caution">
    <text evidence="10">The sequence shown here is derived from an EMBL/GenBank/DDBJ whole genome shotgun (WGS) entry which is preliminary data.</text>
</comment>
<gene>
    <name evidence="8 10" type="primary">acpS</name>
    <name evidence="10" type="ORF">FYC51_03805</name>
</gene>
<dbReference type="SUPFAM" id="SSF56214">
    <property type="entry name" value="4'-phosphopantetheinyl transferase"/>
    <property type="match status" value="1"/>
</dbReference>
<keyword evidence="3 8" id="KW-0479">Metal-binding</keyword>
<reference evidence="10 11" key="1">
    <citation type="submission" date="2019-08" db="EMBL/GenBank/DDBJ databases">
        <authorList>
            <person name="Hu J."/>
        </authorList>
    </citation>
    <scope>NUCLEOTIDE SEQUENCE [LARGE SCALE GENOMIC DNA]</scope>
    <source>
        <strain evidence="10 11">NEAU-184</strain>
    </source>
</reference>
<dbReference type="InterPro" id="IPR002582">
    <property type="entry name" value="ACPS"/>
</dbReference>
<dbReference type="EMBL" id="VSSB01000001">
    <property type="protein sequence ID" value="TYL52867.1"/>
    <property type="molecule type" value="Genomic_DNA"/>
</dbReference>
<dbReference type="NCBIfam" id="TIGR00556">
    <property type="entry name" value="pantethn_trn"/>
    <property type="match status" value="1"/>
</dbReference>
<keyword evidence="5 8" id="KW-0460">Magnesium</keyword>
<evidence type="ECO:0000256" key="8">
    <source>
        <dbReference type="HAMAP-Rule" id="MF_00101"/>
    </source>
</evidence>
<dbReference type="EC" id="2.7.8.7" evidence="8"/>
<feature type="domain" description="4'-phosphopantetheinyl transferase" evidence="9">
    <location>
        <begin position="7"/>
        <end position="117"/>
    </location>
</feature>
<dbReference type="RefSeq" id="WP_148732330.1">
    <property type="nucleotide sequence ID" value="NZ_VSSB01000001.1"/>
</dbReference>
<dbReference type="InterPro" id="IPR008278">
    <property type="entry name" value="4-PPantetheinyl_Trfase_dom"/>
</dbReference>
<keyword evidence="2 8" id="KW-0808">Transferase</keyword>
<evidence type="ECO:0000259" key="9">
    <source>
        <dbReference type="Pfam" id="PF01648"/>
    </source>
</evidence>
<evidence type="ECO:0000256" key="1">
    <source>
        <dbReference type="ARBA" id="ARBA00022516"/>
    </source>
</evidence>
<dbReference type="GO" id="GO:0005737">
    <property type="term" value="C:cytoplasm"/>
    <property type="evidence" value="ECO:0007669"/>
    <property type="project" value="UniProtKB-SubCell"/>
</dbReference>
<sequence length="125" mass="13622">MTLRVHVGTDLVTISRIDAMTVKGGRDWLESIWTAQELAYSELRPDRLATRWAAKEATIKALGLGIGRIEPIDIEIVSTSGAAPSLRLSASAERRASEMKVTSMSVSLSHERDLALAYVALLAEE</sequence>
<feature type="binding site" evidence="8">
    <location>
        <position position="10"/>
    </location>
    <ligand>
        <name>Mg(2+)</name>
        <dbReference type="ChEBI" id="CHEBI:18420"/>
    </ligand>
</feature>
<dbReference type="NCBIfam" id="TIGR00516">
    <property type="entry name" value="acpS"/>
    <property type="match status" value="1"/>
</dbReference>